<dbReference type="EMBL" id="LJGP01000005">
    <property type="protein sequence ID" value="KWU04822.1"/>
    <property type="molecule type" value="Genomic_DNA"/>
</dbReference>
<keyword evidence="1" id="KW-0472">Membrane</keyword>
<accession>A0A109DG36</accession>
<protein>
    <submittedName>
        <fullName evidence="2">Uncharacterized protein</fullName>
    </submittedName>
</protein>
<dbReference type="RefSeq" id="WP_155634283.1">
    <property type="nucleotide sequence ID" value="NZ_LJGP01000005.1"/>
</dbReference>
<evidence type="ECO:0000313" key="3">
    <source>
        <dbReference type="Proteomes" id="UP000067598"/>
    </source>
</evidence>
<dbReference type="AlphaFoldDB" id="A0A109DG36"/>
<keyword evidence="1" id="KW-1133">Transmembrane helix</keyword>
<gene>
    <name evidence="2" type="ORF">AEL95_01070</name>
</gene>
<feature type="transmembrane region" description="Helical" evidence="1">
    <location>
        <begin position="39"/>
        <end position="58"/>
    </location>
</feature>
<keyword evidence="1" id="KW-0812">Transmembrane</keyword>
<feature type="transmembrane region" description="Helical" evidence="1">
    <location>
        <begin position="111"/>
        <end position="131"/>
    </location>
</feature>
<sequence length="136" mass="15910">MDKMNKMDKVILFLYAILAAYMLITSLLSKKRHFNNEKYLTIFKDSVAILIIPLLTNLLSDDKLATNQFIAYLVLIIALIGLYLFADWQFIPNKTHVITKVKINNMSNNYSSANILHMFKIITIILFFWIFRNCQI</sequence>
<name>A0A109DG36_9LACO</name>
<reference evidence="2 3" key="1">
    <citation type="journal article" date="2016" name="Microbiology (Mosc.)">
        <title>Comparison of Lactobacillus crispatus isolates from Lactobacillus-dominated vaginal microbiomes with isolates from microbiomes containing bacterial vaginosis-associated bacteria.</title>
        <authorList>
            <person name="Abdelmaksoud A.A."/>
            <person name="Koparde V.N."/>
            <person name="Sheth N.U."/>
            <person name="Serrano M.G."/>
            <person name="Glascock A.L."/>
            <person name="Fettweis J.M."/>
            <person name="Strauss Iii J.F."/>
            <person name="Buck G.A."/>
            <person name="Jefferson K.K."/>
        </authorList>
    </citation>
    <scope>NUCLEOTIDE SEQUENCE [LARGE SCALE GENOMIC DNA]</scope>
    <source>
        <strain evidence="2 3">VMC3</strain>
    </source>
</reference>
<proteinExistence type="predicted"/>
<comment type="caution">
    <text evidence="2">The sequence shown here is derived from an EMBL/GenBank/DDBJ whole genome shotgun (WGS) entry which is preliminary data.</text>
</comment>
<feature type="non-terminal residue" evidence="2">
    <location>
        <position position="136"/>
    </location>
</feature>
<feature type="transmembrane region" description="Helical" evidence="1">
    <location>
        <begin position="70"/>
        <end position="91"/>
    </location>
</feature>
<evidence type="ECO:0000256" key="1">
    <source>
        <dbReference type="SAM" id="Phobius"/>
    </source>
</evidence>
<evidence type="ECO:0000313" key="2">
    <source>
        <dbReference type="EMBL" id="KWU04822.1"/>
    </source>
</evidence>
<dbReference type="Proteomes" id="UP000067598">
    <property type="component" value="Unassembled WGS sequence"/>
</dbReference>
<organism evidence="2 3">
    <name type="scientific">Lactobacillus crispatus</name>
    <dbReference type="NCBI Taxonomy" id="47770"/>
    <lineage>
        <taxon>Bacteria</taxon>
        <taxon>Bacillati</taxon>
        <taxon>Bacillota</taxon>
        <taxon>Bacilli</taxon>
        <taxon>Lactobacillales</taxon>
        <taxon>Lactobacillaceae</taxon>
        <taxon>Lactobacillus</taxon>
    </lineage>
</organism>